<dbReference type="RefSeq" id="WP_151970043.1">
    <property type="nucleotide sequence ID" value="NZ_AP019860.1"/>
</dbReference>
<comment type="subcellular location">
    <subcellularLocation>
        <location evidence="1">Membrane</location>
        <topology evidence="1">Multi-pass membrane protein</topology>
    </subcellularLocation>
</comment>
<dbReference type="GO" id="GO:0005886">
    <property type="term" value="C:plasma membrane"/>
    <property type="evidence" value="ECO:0007669"/>
    <property type="project" value="TreeGrafter"/>
</dbReference>
<keyword evidence="8 9" id="KW-0472">Membrane</keyword>
<evidence type="ECO:0000256" key="5">
    <source>
        <dbReference type="ARBA" id="ARBA00022906"/>
    </source>
</evidence>
<dbReference type="InterPro" id="IPR002524">
    <property type="entry name" value="Cation_efflux"/>
</dbReference>
<keyword evidence="5" id="KW-0864">Zinc transport</keyword>
<feature type="transmembrane region" description="Helical" evidence="9">
    <location>
        <begin position="154"/>
        <end position="177"/>
    </location>
</feature>
<evidence type="ECO:0000259" key="10">
    <source>
        <dbReference type="Pfam" id="PF01545"/>
    </source>
</evidence>
<dbReference type="GO" id="GO:0005385">
    <property type="term" value="F:zinc ion transmembrane transporter activity"/>
    <property type="evidence" value="ECO:0007669"/>
    <property type="project" value="TreeGrafter"/>
</dbReference>
<dbReference type="Proteomes" id="UP000326354">
    <property type="component" value="Chromosome"/>
</dbReference>
<evidence type="ECO:0000256" key="7">
    <source>
        <dbReference type="ARBA" id="ARBA00023065"/>
    </source>
</evidence>
<protein>
    <submittedName>
        <fullName evidence="12">Cobalt transporter</fullName>
    </submittedName>
</protein>
<evidence type="ECO:0000256" key="2">
    <source>
        <dbReference type="ARBA" id="ARBA00008873"/>
    </source>
</evidence>
<dbReference type="InterPro" id="IPR036837">
    <property type="entry name" value="Cation_efflux_CTD_sf"/>
</dbReference>
<dbReference type="Pfam" id="PF01545">
    <property type="entry name" value="Cation_efflux"/>
    <property type="match status" value="1"/>
</dbReference>
<feature type="transmembrane region" description="Helical" evidence="9">
    <location>
        <begin position="21"/>
        <end position="41"/>
    </location>
</feature>
<feature type="transmembrane region" description="Helical" evidence="9">
    <location>
        <begin position="47"/>
        <end position="67"/>
    </location>
</feature>
<evidence type="ECO:0000256" key="1">
    <source>
        <dbReference type="ARBA" id="ARBA00004141"/>
    </source>
</evidence>
<dbReference type="InterPro" id="IPR027470">
    <property type="entry name" value="Cation_efflux_CTD"/>
</dbReference>
<dbReference type="Gene3D" id="1.20.1510.10">
    <property type="entry name" value="Cation efflux protein transmembrane domain"/>
    <property type="match status" value="1"/>
</dbReference>
<keyword evidence="7" id="KW-0406">Ion transport</keyword>
<evidence type="ECO:0000256" key="9">
    <source>
        <dbReference type="SAM" id="Phobius"/>
    </source>
</evidence>
<evidence type="ECO:0000313" key="13">
    <source>
        <dbReference type="Proteomes" id="UP000326354"/>
    </source>
</evidence>
<dbReference type="EMBL" id="AP019860">
    <property type="protein sequence ID" value="BBM85962.1"/>
    <property type="molecule type" value="Genomic_DNA"/>
</dbReference>
<dbReference type="NCBIfam" id="TIGR01297">
    <property type="entry name" value="CDF"/>
    <property type="match status" value="1"/>
</dbReference>
<reference evidence="12 13" key="1">
    <citation type="submission" date="2019-08" db="EMBL/GenBank/DDBJ databases">
        <title>Complete genome sequence of Candidatus Uab amorphum.</title>
        <authorList>
            <person name="Shiratori T."/>
            <person name="Suzuki S."/>
            <person name="Kakizawa Y."/>
            <person name="Ishida K."/>
        </authorList>
    </citation>
    <scope>NUCLEOTIDE SEQUENCE [LARGE SCALE GENOMIC DNA]</scope>
    <source>
        <strain evidence="12 13">SRT547</strain>
    </source>
</reference>
<dbReference type="OrthoDB" id="9809646at2"/>
<evidence type="ECO:0000256" key="3">
    <source>
        <dbReference type="ARBA" id="ARBA00022448"/>
    </source>
</evidence>
<organism evidence="12 13">
    <name type="scientific">Uabimicrobium amorphum</name>
    <dbReference type="NCBI Taxonomy" id="2596890"/>
    <lineage>
        <taxon>Bacteria</taxon>
        <taxon>Pseudomonadati</taxon>
        <taxon>Planctomycetota</taxon>
        <taxon>Candidatus Uabimicrobiia</taxon>
        <taxon>Candidatus Uabimicrobiales</taxon>
        <taxon>Candidatus Uabimicrobiaceae</taxon>
        <taxon>Candidatus Uabimicrobium</taxon>
    </lineage>
</organism>
<keyword evidence="6 9" id="KW-1133">Transmembrane helix</keyword>
<feature type="domain" description="Cation efflux protein cytoplasmic" evidence="11">
    <location>
        <begin position="216"/>
        <end position="292"/>
    </location>
</feature>
<dbReference type="SUPFAM" id="SSF160240">
    <property type="entry name" value="Cation efflux protein cytoplasmic domain-like"/>
    <property type="match status" value="1"/>
</dbReference>
<name>A0A5S9F652_UABAM</name>
<proteinExistence type="inferred from homology"/>
<evidence type="ECO:0000256" key="6">
    <source>
        <dbReference type="ARBA" id="ARBA00022989"/>
    </source>
</evidence>
<dbReference type="AlphaFoldDB" id="A0A5S9F652"/>
<dbReference type="InterPro" id="IPR027469">
    <property type="entry name" value="Cation_efflux_TMD_sf"/>
</dbReference>
<feature type="transmembrane region" description="Helical" evidence="9">
    <location>
        <begin position="183"/>
        <end position="205"/>
    </location>
</feature>
<feature type="transmembrane region" description="Helical" evidence="9">
    <location>
        <begin position="88"/>
        <end position="106"/>
    </location>
</feature>
<comment type="similarity">
    <text evidence="2">Belongs to the cation diffusion facilitator (CDF) transporter (TC 2.A.4) family. SLC30A subfamily.</text>
</comment>
<dbReference type="InterPro" id="IPR058533">
    <property type="entry name" value="Cation_efflux_TM"/>
</dbReference>
<evidence type="ECO:0000256" key="8">
    <source>
        <dbReference type="ARBA" id="ARBA00023136"/>
    </source>
</evidence>
<evidence type="ECO:0000256" key="4">
    <source>
        <dbReference type="ARBA" id="ARBA00022692"/>
    </source>
</evidence>
<dbReference type="SUPFAM" id="SSF161111">
    <property type="entry name" value="Cation efflux protein transmembrane domain-like"/>
    <property type="match status" value="1"/>
</dbReference>
<evidence type="ECO:0000259" key="11">
    <source>
        <dbReference type="Pfam" id="PF16916"/>
    </source>
</evidence>
<dbReference type="KEGG" id="uam:UABAM_04348"/>
<feature type="domain" description="Cation efflux protein transmembrane" evidence="10">
    <location>
        <begin position="21"/>
        <end position="212"/>
    </location>
</feature>
<keyword evidence="13" id="KW-1185">Reference proteome</keyword>
<gene>
    <name evidence="12" type="ORF">UABAM_04348</name>
</gene>
<evidence type="ECO:0000313" key="12">
    <source>
        <dbReference type="EMBL" id="BBM85962.1"/>
    </source>
</evidence>
<sequence length="320" mass="35989">MAHQHHGHCHHHHPDLKGKKLMLSILLNTAITLSQIVGGIISGSLSLISDALHNLSDVISLALSYVANRLTQREYTHETTYGYKRAEIMAAFINAVILIGVALFLVKEAFERLYDPIVIDSTWVIVLAILGIAVNGGSVLLLRKEAKDNMNIEAASLHLFFDMVTSVAVLLGGVAIYTMQVYWVDSVLSVLIAIYLVYSSLGLVIRTLKILMQFAPQGIDLNEIQQQICKLPAIASIHHFHLWQLNDQEIHCEARVDFEEDLKLSEVCKHIREVENILRDEFNIHHVTLQAEYGCTNNKALVFDERKHSHTHAHSHSHTH</sequence>
<feature type="transmembrane region" description="Helical" evidence="9">
    <location>
        <begin position="121"/>
        <end position="142"/>
    </location>
</feature>
<keyword evidence="4 9" id="KW-0812">Transmembrane</keyword>
<dbReference type="Pfam" id="PF16916">
    <property type="entry name" value="ZT_dimer"/>
    <property type="match status" value="1"/>
</dbReference>
<dbReference type="PANTHER" id="PTHR11562:SF17">
    <property type="entry name" value="RE54080P-RELATED"/>
    <property type="match status" value="1"/>
</dbReference>
<dbReference type="PANTHER" id="PTHR11562">
    <property type="entry name" value="CATION EFFLUX PROTEIN/ ZINC TRANSPORTER"/>
    <property type="match status" value="1"/>
</dbReference>
<dbReference type="InterPro" id="IPR050681">
    <property type="entry name" value="CDF/SLC30A"/>
</dbReference>
<keyword evidence="3" id="KW-0813">Transport</keyword>
<keyword evidence="5" id="KW-0862">Zinc</keyword>
<accession>A0A5S9F652</accession>